<protein>
    <submittedName>
        <fullName evidence="9">Inhibitory POU protein-like</fullName>
    </submittedName>
</protein>
<organism evidence="9 10">
    <name type="scientific">Homarus americanus</name>
    <name type="common">American lobster</name>
    <dbReference type="NCBI Taxonomy" id="6706"/>
    <lineage>
        <taxon>Eukaryota</taxon>
        <taxon>Metazoa</taxon>
        <taxon>Ecdysozoa</taxon>
        <taxon>Arthropoda</taxon>
        <taxon>Crustacea</taxon>
        <taxon>Multicrustacea</taxon>
        <taxon>Malacostraca</taxon>
        <taxon>Eumalacostraca</taxon>
        <taxon>Eucarida</taxon>
        <taxon>Decapoda</taxon>
        <taxon>Pleocyemata</taxon>
        <taxon>Astacidea</taxon>
        <taxon>Nephropoidea</taxon>
        <taxon>Nephropidae</taxon>
        <taxon>Homarus</taxon>
    </lineage>
</organism>
<feature type="non-terminal residue" evidence="9">
    <location>
        <position position="114"/>
    </location>
</feature>
<keyword evidence="2" id="KW-0805">Transcription regulation</keyword>
<dbReference type="FunFam" id="1.10.260.40:FF:000007">
    <property type="entry name" value="POU domain protein"/>
    <property type="match status" value="1"/>
</dbReference>
<keyword evidence="3" id="KW-0238">DNA-binding</keyword>
<keyword evidence="6" id="KW-0539">Nucleus</keyword>
<sequence>HAHTIGPPQAQAFAERFKQRRIRWSVTQADVGKALANLKLPGVGALSQSTICRFESLTLSHNNMIALKPVLQAWLEEAEAQAKNKRRDPEAPSVLPMGEVDDVRMNDGSLKTGY</sequence>
<name>A0A8J5JY54_HOMAM</name>
<dbReference type="EMBL" id="JAHLQT010023767">
    <property type="protein sequence ID" value="KAG7165751.1"/>
    <property type="molecule type" value="Genomic_DNA"/>
</dbReference>
<feature type="domain" description="POU-specific" evidence="8">
    <location>
        <begin position="2"/>
        <end position="79"/>
    </location>
</feature>
<dbReference type="Pfam" id="PF00157">
    <property type="entry name" value="Pou"/>
    <property type="match status" value="1"/>
</dbReference>
<dbReference type="InterPro" id="IPR050255">
    <property type="entry name" value="POU_domain_TF"/>
</dbReference>
<dbReference type="PRINTS" id="PR00028">
    <property type="entry name" value="POUDOMAIN"/>
</dbReference>
<proteinExistence type="predicted"/>
<evidence type="ECO:0000259" key="8">
    <source>
        <dbReference type="PROSITE" id="PS51179"/>
    </source>
</evidence>
<evidence type="ECO:0000256" key="6">
    <source>
        <dbReference type="ARBA" id="ARBA00023242"/>
    </source>
</evidence>
<evidence type="ECO:0000256" key="1">
    <source>
        <dbReference type="ARBA" id="ARBA00004123"/>
    </source>
</evidence>
<evidence type="ECO:0000256" key="2">
    <source>
        <dbReference type="ARBA" id="ARBA00023015"/>
    </source>
</evidence>
<dbReference type="Gene3D" id="1.10.260.40">
    <property type="entry name" value="lambda repressor-like DNA-binding domains"/>
    <property type="match status" value="1"/>
</dbReference>
<evidence type="ECO:0000256" key="5">
    <source>
        <dbReference type="ARBA" id="ARBA00023163"/>
    </source>
</evidence>
<dbReference type="GO" id="GO:0005634">
    <property type="term" value="C:nucleus"/>
    <property type="evidence" value="ECO:0007669"/>
    <property type="project" value="UniProtKB-SubCell"/>
</dbReference>
<keyword evidence="5" id="KW-0804">Transcription</keyword>
<feature type="region of interest" description="Disordered" evidence="7">
    <location>
        <begin position="79"/>
        <end position="114"/>
    </location>
</feature>
<comment type="caution">
    <text evidence="9">The sequence shown here is derived from an EMBL/GenBank/DDBJ whole genome shotgun (WGS) entry which is preliminary data.</text>
</comment>
<evidence type="ECO:0000313" key="10">
    <source>
        <dbReference type="Proteomes" id="UP000747542"/>
    </source>
</evidence>
<dbReference type="PROSITE" id="PS00465">
    <property type="entry name" value="POU_2"/>
    <property type="match status" value="1"/>
</dbReference>
<keyword evidence="4" id="KW-0371">Homeobox</keyword>
<dbReference type="SUPFAM" id="SSF47413">
    <property type="entry name" value="lambda repressor-like DNA-binding domains"/>
    <property type="match status" value="1"/>
</dbReference>
<dbReference type="InterPro" id="IPR000327">
    <property type="entry name" value="POU_dom"/>
</dbReference>
<comment type="subcellular location">
    <subcellularLocation>
        <location evidence="1">Nucleus</location>
    </subcellularLocation>
</comment>
<reference evidence="9" key="1">
    <citation type="journal article" date="2021" name="Sci. Adv.">
        <title>The American lobster genome reveals insights on longevity, neural, and immune adaptations.</title>
        <authorList>
            <person name="Polinski J.M."/>
            <person name="Zimin A.V."/>
            <person name="Clark K.F."/>
            <person name="Kohn A.B."/>
            <person name="Sadowski N."/>
            <person name="Timp W."/>
            <person name="Ptitsyn A."/>
            <person name="Khanna P."/>
            <person name="Romanova D.Y."/>
            <person name="Williams P."/>
            <person name="Greenwood S.J."/>
            <person name="Moroz L.L."/>
            <person name="Walt D.R."/>
            <person name="Bodnar A.G."/>
        </authorList>
    </citation>
    <scope>NUCLEOTIDE SEQUENCE</scope>
    <source>
        <strain evidence="9">GMGI-L3</strain>
    </source>
</reference>
<keyword evidence="10" id="KW-1185">Reference proteome</keyword>
<dbReference type="GO" id="GO:0000981">
    <property type="term" value="F:DNA-binding transcription factor activity, RNA polymerase II-specific"/>
    <property type="evidence" value="ECO:0007669"/>
    <property type="project" value="TreeGrafter"/>
</dbReference>
<dbReference type="PANTHER" id="PTHR11636">
    <property type="entry name" value="POU DOMAIN"/>
    <property type="match status" value="1"/>
</dbReference>
<evidence type="ECO:0000256" key="3">
    <source>
        <dbReference type="ARBA" id="ARBA00023125"/>
    </source>
</evidence>
<evidence type="ECO:0000256" key="4">
    <source>
        <dbReference type="ARBA" id="ARBA00023155"/>
    </source>
</evidence>
<dbReference type="SMART" id="SM00352">
    <property type="entry name" value="POU"/>
    <property type="match status" value="1"/>
</dbReference>
<dbReference type="InterPro" id="IPR010982">
    <property type="entry name" value="Lambda_DNA-bd_dom_sf"/>
</dbReference>
<gene>
    <name evidence="9" type="primary">acj6-L</name>
    <name evidence="9" type="ORF">Hamer_G020435</name>
</gene>
<dbReference type="Proteomes" id="UP000747542">
    <property type="component" value="Unassembled WGS sequence"/>
</dbReference>
<dbReference type="AlphaFoldDB" id="A0A8J5JY54"/>
<dbReference type="PANTHER" id="PTHR11636:SF70">
    <property type="entry name" value="INHIBITORY POU PROTEIN"/>
    <property type="match status" value="1"/>
</dbReference>
<evidence type="ECO:0000313" key="9">
    <source>
        <dbReference type="EMBL" id="KAG7165751.1"/>
    </source>
</evidence>
<dbReference type="InterPro" id="IPR013847">
    <property type="entry name" value="POU"/>
</dbReference>
<dbReference type="PROSITE" id="PS51179">
    <property type="entry name" value="POU_3"/>
    <property type="match status" value="1"/>
</dbReference>
<accession>A0A8J5JY54</accession>
<dbReference type="GO" id="GO:0000978">
    <property type="term" value="F:RNA polymerase II cis-regulatory region sequence-specific DNA binding"/>
    <property type="evidence" value="ECO:0007669"/>
    <property type="project" value="TreeGrafter"/>
</dbReference>
<evidence type="ECO:0000256" key="7">
    <source>
        <dbReference type="SAM" id="MobiDB-lite"/>
    </source>
</evidence>